<reference evidence="1 2" key="1">
    <citation type="submission" date="2020-07" db="EMBL/GenBank/DDBJ databases">
        <title>Complete genome sequence of Rhizobium leguminosarum bacteriophage vB_RlegM_P9VFCI.</title>
        <authorList>
            <person name="Gunathilake D."/>
            <person name="Bhat S."/>
            <person name="Yost C.K."/>
            <person name="Hynes M.F."/>
        </authorList>
    </citation>
    <scope>NUCLEOTIDE SEQUENCE [LARGE SCALE GENOMIC DNA]</scope>
</reference>
<accession>A0A7G7WXK0</accession>
<gene>
    <name evidence="1" type="ORF">P9VFCI_155</name>
</gene>
<dbReference type="EMBL" id="MT778839">
    <property type="protein sequence ID" value="QNH71944.1"/>
    <property type="molecule type" value="Genomic_DNA"/>
</dbReference>
<dbReference type="Proteomes" id="UP000515832">
    <property type="component" value="Segment"/>
</dbReference>
<sequence length="94" mass="11080">MAKKQQPEENSLENFSRVVKDIFAEKRIREDEFVEKAKTDLPYQIESLPSLTNEFLVEWFDTCLNGAFSNPRLMEVLAELKEAIKNEILKRMEK</sequence>
<name>A0A7G7WXK0_9CAUD</name>
<organism evidence="1 2">
    <name type="scientific">Rhizobium phage P9VFCI</name>
    <dbReference type="NCBI Taxonomy" id="2763531"/>
    <lineage>
        <taxon>Viruses</taxon>
        <taxon>Duplodnaviria</taxon>
        <taxon>Heunggongvirae</taxon>
        <taxon>Uroviricota</taxon>
        <taxon>Caudoviricetes</taxon>
        <taxon>Pootjesviridae</taxon>
        <taxon>Innesvirus</taxon>
        <taxon>Innesvirus P9VFCI</taxon>
    </lineage>
</organism>
<keyword evidence="2" id="KW-1185">Reference proteome</keyword>
<proteinExistence type="predicted"/>
<protein>
    <submittedName>
        <fullName evidence="1">Uncharacterized protein</fullName>
    </submittedName>
</protein>
<evidence type="ECO:0000313" key="1">
    <source>
        <dbReference type="EMBL" id="QNH71944.1"/>
    </source>
</evidence>
<evidence type="ECO:0000313" key="2">
    <source>
        <dbReference type="Proteomes" id="UP000515832"/>
    </source>
</evidence>